<keyword evidence="1" id="KW-1133">Transmembrane helix</keyword>
<dbReference type="OrthoDB" id="5197832at2"/>
<protein>
    <submittedName>
        <fullName evidence="2">Membrane protein</fullName>
    </submittedName>
</protein>
<keyword evidence="1" id="KW-0472">Membrane</keyword>
<dbReference type="Proteomes" id="UP000032120">
    <property type="component" value="Unassembled WGS sequence"/>
</dbReference>
<reference evidence="2 3" key="1">
    <citation type="submission" date="2015-01" db="EMBL/GenBank/DDBJ databases">
        <title>Draft genome sequence of Leucobacter komagatae strain VKM ST2845.</title>
        <authorList>
            <person name="Karlyshev A.V."/>
            <person name="Kudryashova E.B."/>
        </authorList>
    </citation>
    <scope>NUCLEOTIDE SEQUENCE [LARGE SCALE GENOMIC DNA]</scope>
    <source>
        <strain evidence="2 3">VKM ST2845</strain>
    </source>
</reference>
<keyword evidence="1" id="KW-0812">Transmembrane</keyword>
<proteinExistence type="predicted"/>
<accession>A0A0D0ITC1</accession>
<gene>
    <name evidence="2" type="ORF">SD72_07250</name>
</gene>
<comment type="caution">
    <text evidence="2">The sequence shown here is derived from an EMBL/GenBank/DDBJ whole genome shotgun (WGS) entry which is preliminary data.</text>
</comment>
<feature type="transmembrane region" description="Helical" evidence="1">
    <location>
        <begin position="6"/>
        <end position="25"/>
    </location>
</feature>
<feature type="transmembrane region" description="Helical" evidence="1">
    <location>
        <begin position="37"/>
        <end position="57"/>
    </location>
</feature>
<evidence type="ECO:0000313" key="2">
    <source>
        <dbReference type="EMBL" id="KIP52748.1"/>
    </source>
</evidence>
<sequence>MITWFGYLTIAVSIIQALVCAFQGLRKREPNDYTMGATLLVALLLVVQIVISIIAPFAGNPPTGDLLEFWMYLIVALALPIGAGFWALVDRTRFANLVLAVVGLAVAVMTYRMLVIWG</sequence>
<dbReference type="AlphaFoldDB" id="A0A0D0ITC1"/>
<feature type="transmembrane region" description="Helical" evidence="1">
    <location>
        <begin position="96"/>
        <end position="117"/>
    </location>
</feature>
<name>A0A0D0ITC1_9MICO</name>
<dbReference type="EMBL" id="JXSQ01000007">
    <property type="protein sequence ID" value="KIP52748.1"/>
    <property type="molecule type" value="Genomic_DNA"/>
</dbReference>
<evidence type="ECO:0000256" key="1">
    <source>
        <dbReference type="SAM" id="Phobius"/>
    </source>
</evidence>
<dbReference type="RefSeq" id="WP_042543772.1">
    <property type="nucleotide sequence ID" value="NZ_JXSQ01000007.1"/>
</dbReference>
<feature type="transmembrane region" description="Helical" evidence="1">
    <location>
        <begin position="69"/>
        <end position="89"/>
    </location>
</feature>
<organism evidence="2 3">
    <name type="scientific">Leucobacter komagatae</name>
    <dbReference type="NCBI Taxonomy" id="55969"/>
    <lineage>
        <taxon>Bacteria</taxon>
        <taxon>Bacillati</taxon>
        <taxon>Actinomycetota</taxon>
        <taxon>Actinomycetes</taxon>
        <taxon>Micrococcales</taxon>
        <taxon>Microbacteriaceae</taxon>
        <taxon>Leucobacter</taxon>
    </lineage>
</organism>
<evidence type="ECO:0000313" key="3">
    <source>
        <dbReference type="Proteomes" id="UP000032120"/>
    </source>
</evidence>
<keyword evidence="3" id="KW-1185">Reference proteome</keyword>